<evidence type="ECO:0000313" key="3">
    <source>
        <dbReference type="EMBL" id="PKS13227.1"/>
    </source>
</evidence>
<feature type="compositionally biased region" description="Low complexity" evidence="2">
    <location>
        <begin position="123"/>
        <end position="137"/>
    </location>
</feature>
<feature type="compositionally biased region" description="Polar residues" evidence="2">
    <location>
        <begin position="143"/>
        <end position="155"/>
    </location>
</feature>
<dbReference type="Proteomes" id="UP000233524">
    <property type="component" value="Unassembled WGS sequence"/>
</dbReference>
<feature type="region of interest" description="Disordered" evidence="2">
    <location>
        <begin position="209"/>
        <end position="249"/>
    </location>
</feature>
<dbReference type="GO" id="GO:0000981">
    <property type="term" value="F:DNA-binding transcription factor activity, RNA polymerase II-specific"/>
    <property type="evidence" value="ECO:0007669"/>
    <property type="project" value="InterPro"/>
</dbReference>
<protein>
    <recommendedName>
        <fullName evidence="5">Zn(2)-C6 fungal-type domain-containing protein</fullName>
    </recommendedName>
</protein>
<evidence type="ECO:0008006" key="5">
    <source>
        <dbReference type="Google" id="ProtNLM"/>
    </source>
</evidence>
<gene>
    <name evidence="3" type="ORF">jhhlp_000573</name>
</gene>
<dbReference type="VEuPathDB" id="FungiDB:jhhlp_000573"/>
<dbReference type="InParanoid" id="A0A2N3NLB9"/>
<dbReference type="SUPFAM" id="SSF57701">
    <property type="entry name" value="Zn2/Cys6 DNA-binding domain"/>
    <property type="match status" value="1"/>
</dbReference>
<dbReference type="CDD" id="cd00067">
    <property type="entry name" value="GAL4"/>
    <property type="match status" value="1"/>
</dbReference>
<comment type="caution">
    <text evidence="3">The sequence shown here is derived from an EMBL/GenBank/DDBJ whole genome shotgun (WGS) entry which is preliminary data.</text>
</comment>
<sequence>MTGISQVSNSPQGFYVFQTVLGSPLQFHPGLGTPELDSLMDAYLPYPASMQEKRATVSVDFLEHYRCTGQNIKFYQVLDYPLPSSASSPSSLQDSGYGSSFTASPIAPTWSWGPAMCPLGASTPSSSSSFSVSSQPSTRRRTQPSTARNLPSSRHQLGDMSHLPGMKILTKDGRDVTNTAPRGCKTKEQRDHAHLMRIMKACDSCRRKKVRCDPSHRTGSSTPNRANEAPPRQAKRLKAETNGGDQRGASAIHPAEIFSLFTPSPSFAAMAQPDEINAIANDPAPASPIDIWDEFISFNDDLDLATSNDFDSIPGPSAFTPTFYTEPHLSATQCIDHGGLVVKSVGPVNESELPPPRLPYLDPNETPHYYADLNLYSPGSTFQLDKTITTRRTFTRARPSWPSRQQFHQPVPLTAFVWAVLSVAIFLFSNCDKWYFAEG</sequence>
<dbReference type="InterPro" id="IPR036864">
    <property type="entry name" value="Zn2-C6_fun-type_DNA-bd_sf"/>
</dbReference>
<dbReference type="EMBL" id="NLAX01000002">
    <property type="protein sequence ID" value="PKS13227.1"/>
    <property type="molecule type" value="Genomic_DNA"/>
</dbReference>
<dbReference type="GO" id="GO:0008270">
    <property type="term" value="F:zinc ion binding"/>
    <property type="evidence" value="ECO:0007669"/>
    <property type="project" value="InterPro"/>
</dbReference>
<reference evidence="3 4" key="1">
    <citation type="journal article" date="2017" name="G3 (Bethesda)">
        <title>First Draft Genome Sequence of the Pathogenic Fungus Lomentospora prolificans (Formerly Scedosporium prolificans).</title>
        <authorList>
            <person name="Luo R."/>
            <person name="Zimin A."/>
            <person name="Workman R."/>
            <person name="Fan Y."/>
            <person name="Pertea G."/>
            <person name="Grossman N."/>
            <person name="Wear M.P."/>
            <person name="Jia B."/>
            <person name="Miller H."/>
            <person name="Casadevall A."/>
            <person name="Timp W."/>
            <person name="Zhang S.X."/>
            <person name="Salzberg S.L."/>
        </authorList>
    </citation>
    <scope>NUCLEOTIDE SEQUENCE [LARGE SCALE GENOMIC DNA]</scope>
    <source>
        <strain evidence="3 4">JHH-5317</strain>
    </source>
</reference>
<proteinExistence type="predicted"/>
<dbReference type="AlphaFoldDB" id="A0A2N3NLB9"/>
<dbReference type="OrthoDB" id="4850804at2759"/>
<name>A0A2N3NLB9_9PEZI</name>
<evidence type="ECO:0000313" key="4">
    <source>
        <dbReference type="Proteomes" id="UP000233524"/>
    </source>
</evidence>
<keyword evidence="1" id="KW-0539">Nucleus</keyword>
<organism evidence="3 4">
    <name type="scientific">Lomentospora prolificans</name>
    <dbReference type="NCBI Taxonomy" id="41688"/>
    <lineage>
        <taxon>Eukaryota</taxon>
        <taxon>Fungi</taxon>
        <taxon>Dikarya</taxon>
        <taxon>Ascomycota</taxon>
        <taxon>Pezizomycotina</taxon>
        <taxon>Sordariomycetes</taxon>
        <taxon>Hypocreomycetidae</taxon>
        <taxon>Microascales</taxon>
        <taxon>Microascaceae</taxon>
        <taxon>Lomentospora</taxon>
    </lineage>
</organism>
<accession>A0A2N3NLB9</accession>
<evidence type="ECO:0000256" key="2">
    <source>
        <dbReference type="SAM" id="MobiDB-lite"/>
    </source>
</evidence>
<keyword evidence="4" id="KW-1185">Reference proteome</keyword>
<feature type="region of interest" description="Disordered" evidence="2">
    <location>
        <begin position="123"/>
        <end position="164"/>
    </location>
</feature>
<dbReference type="InterPro" id="IPR001138">
    <property type="entry name" value="Zn2Cys6_DnaBD"/>
</dbReference>
<evidence type="ECO:0000256" key="1">
    <source>
        <dbReference type="ARBA" id="ARBA00023242"/>
    </source>
</evidence>